<gene>
    <name evidence="1" type="ORF">CSOL1703_00005299</name>
</gene>
<evidence type="ECO:0000313" key="2">
    <source>
        <dbReference type="Proteomes" id="UP000775872"/>
    </source>
</evidence>
<sequence length="70" mass="7952">MPEDDNNPEVDIPLLAQHADPAPIMLSNMRLNVLRRWGDEDGKQLRGKVVFELVRTIKDASFRVPRAEVA</sequence>
<accession>A0A9N9ZD99</accession>
<evidence type="ECO:0000313" key="1">
    <source>
        <dbReference type="EMBL" id="CAH0053427.1"/>
    </source>
</evidence>
<keyword evidence="2" id="KW-1185">Reference proteome</keyword>
<dbReference type="OrthoDB" id="3029913at2759"/>
<reference evidence="1 2" key="2">
    <citation type="submission" date="2021-10" db="EMBL/GenBank/DDBJ databases">
        <authorList>
            <person name="Piombo E."/>
        </authorList>
    </citation>
    <scope>NUCLEOTIDE SEQUENCE [LARGE SCALE GENOMIC DNA]</scope>
</reference>
<protein>
    <submittedName>
        <fullName evidence="1">Uncharacterized protein</fullName>
    </submittedName>
</protein>
<reference evidence="2" key="1">
    <citation type="submission" date="2019-06" db="EMBL/GenBank/DDBJ databases">
        <authorList>
            <person name="Broberg M."/>
        </authorList>
    </citation>
    <scope>NUCLEOTIDE SEQUENCE [LARGE SCALE GENOMIC DNA]</scope>
</reference>
<dbReference type="Proteomes" id="UP000775872">
    <property type="component" value="Unassembled WGS sequence"/>
</dbReference>
<dbReference type="AlphaFoldDB" id="A0A9N9ZD99"/>
<name>A0A9N9ZD99_9HYPO</name>
<comment type="caution">
    <text evidence="1">The sequence shown here is derived from an EMBL/GenBank/DDBJ whole genome shotgun (WGS) entry which is preliminary data.</text>
</comment>
<dbReference type="EMBL" id="CABFOC020000045">
    <property type="protein sequence ID" value="CAH0053427.1"/>
    <property type="molecule type" value="Genomic_DNA"/>
</dbReference>
<organism evidence="1 2">
    <name type="scientific">Clonostachys solani</name>
    <dbReference type="NCBI Taxonomy" id="160281"/>
    <lineage>
        <taxon>Eukaryota</taxon>
        <taxon>Fungi</taxon>
        <taxon>Dikarya</taxon>
        <taxon>Ascomycota</taxon>
        <taxon>Pezizomycotina</taxon>
        <taxon>Sordariomycetes</taxon>
        <taxon>Hypocreomycetidae</taxon>
        <taxon>Hypocreales</taxon>
        <taxon>Bionectriaceae</taxon>
        <taxon>Clonostachys</taxon>
    </lineage>
</organism>
<proteinExistence type="predicted"/>